<evidence type="ECO:0000313" key="2">
    <source>
        <dbReference type="Proteomes" id="UP000798662"/>
    </source>
</evidence>
<dbReference type="EMBL" id="CM020619">
    <property type="protein sequence ID" value="KAK1865666.1"/>
    <property type="molecule type" value="Genomic_DNA"/>
</dbReference>
<accession>A0ACC3C5S6</accession>
<proteinExistence type="predicted"/>
<gene>
    <name evidence="1" type="ORF">I4F81_008195</name>
</gene>
<protein>
    <submittedName>
        <fullName evidence="1">Uncharacterized protein</fullName>
    </submittedName>
</protein>
<name>A0ACC3C5S6_PYRYE</name>
<evidence type="ECO:0000313" key="1">
    <source>
        <dbReference type="EMBL" id="KAK1865666.1"/>
    </source>
</evidence>
<reference evidence="1" key="1">
    <citation type="submission" date="2019-11" db="EMBL/GenBank/DDBJ databases">
        <title>Nori genome reveals adaptations in red seaweeds to the harsh intertidal environment.</title>
        <authorList>
            <person name="Wang D."/>
            <person name="Mao Y."/>
        </authorList>
    </citation>
    <scope>NUCLEOTIDE SEQUENCE</scope>
    <source>
        <tissue evidence="1">Gametophyte</tissue>
    </source>
</reference>
<keyword evidence="2" id="KW-1185">Reference proteome</keyword>
<dbReference type="Proteomes" id="UP000798662">
    <property type="component" value="Chromosome 2"/>
</dbReference>
<sequence>MSITEGGRAKESEPGLPSTLSRLTSPPYPPCGMIQPRREVGSGTPPLPLLQKRGQLAGERGVSSGGCAPPSLPKPAPSNTTTRLPRTCKEPPVHELPGPLPRMVAAAKASPPRGGDGRLRRHSLRRACTRRRAAAAPAAGGQGWSRRQTPWQGGPSWAWQVGLPRRRPPHRRRPPPPPPPPPPLTRLRTRCLPKRQAGRRPPA</sequence>
<comment type="caution">
    <text evidence="1">The sequence shown here is derived from an EMBL/GenBank/DDBJ whole genome shotgun (WGS) entry which is preliminary data.</text>
</comment>
<organism evidence="1 2">
    <name type="scientific">Pyropia yezoensis</name>
    <name type="common">Susabi-nori</name>
    <name type="synonym">Porphyra yezoensis</name>
    <dbReference type="NCBI Taxonomy" id="2788"/>
    <lineage>
        <taxon>Eukaryota</taxon>
        <taxon>Rhodophyta</taxon>
        <taxon>Bangiophyceae</taxon>
        <taxon>Bangiales</taxon>
        <taxon>Bangiaceae</taxon>
        <taxon>Pyropia</taxon>
    </lineage>
</organism>